<feature type="region of interest" description="Disordered" evidence="1">
    <location>
        <begin position="138"/>
        <end position="167"/>
    </location>
</feature>
<sequence>MMAHGKPPADLECMATMDDITEENGNYCEFQTSPSGSWHVALFCSDVVKQLLSTQFHTFMKKVQEADCKAELRRLVAKGPPIWLEDKHALPLPEGDTHICQVWFAKDNEERSAKLDGAVEGEARETLWKELQELLAAMEDDKEEKEDKQATVPSGQGPLKLHENLDK</sequence>
<evidence type="ECO:0000313" key="3">
    <source>
        <dbReference type="Proteomes" id="UP000277300"/>
    </source>
</evidence>
<comment type="caution">
    <text evidence="2">The sequence shown here is derived from an EMBL/GenBank/DDBJ whole genome shotgun (WGS) entry which is preliminary data.</text>
</comment>
<accession>A0A3F2RHP3</accession>
<name>A0A3F2RHP3_9STRA</name>
<gene>
    <name evidence="2" type="ORF">BBP00_00007589</name>
</gene>
<dbReference type="Proteomes" id="UP000277300">
    <property type="component" value="Unassembled WGS sequence"/>
</dbReference>
<evidence type="ECO:0000256" key="1">
    <source>
        <dbReference type="SAM" id="MobiDB-lite"/>
    </source>
</evidence>
<protein>
    <submittedName>
        <fullName evidence="2">Uncharacterized protein</fullName>
    </submittedName>
</protein>
<proteinExistence type="predicted"/>
<organism evidence="2 3">
    <name type="scientific">Phytophthora kernoviae</name>
    <dbReference type="NCBI Taxonomy" id="325452"/>
    <lineage>
        <taxon>Eukaryota</taxon>
        <taxon>Sar</taxon>
        <taxon>Stramenopiles</taxon>
        <taxon>Oomycota</taxon>
        <taxon>Peronosporomycetes</taxon>
        <taxon>Peronosporales</taxon>
        <taxon>Peronosporaceae</taxon>
        <taxon>Phytophthora</taxon>
    </lineage>
</organism>
<dbReference type="EMBL" id="MBDO02000316">
    <property type="protein sequence ID" value="RLN57274.1"/>
    <property type="molecule type" value="Genomic_DNA"/>
</dbReference>
<dbReference type="OrthoDB" id="341976at2759"/>
<reference evidence="2 3" key="1">
    <citation type="submission" date="2018-07" db="EMBL/GenBank/DDBJ databases">
        <title>Genome sequencing of oomycete isolates from Chile give support for New Zealand origin for Phytophthora kernoviae and make available the first Nothophytophthora sp. genome.</title>
        <authorList>
            <person name="Studholme D.J."/>
            <person name="Sanfuentes E."/>
            <person name="Panda P."/>
            <person name="Hill R."/>
            <person name="Sambles C."/>
            <person name="Grant M."/>
            <person name="Williams N.M."/>
            <person name="Mcdougal R.L."/>
        </authorList>
    </citation>
    <scope>NUCLEOTIDE SEQUENCE [LARGE SCALE GENOMIC DNA]</scope>
    <source>
        <strain evidence="2">Chile6</strain>
    </source>
</reference>
<evidence type="ECO:0000313" key="2">
    <source>
        <dbReference type="EMBL" id="RLN57274.1"/>
    </source>
</evidence>
<dbReference type="AlphaFoldDB" id="A0A3F2RHP3"/>